<feature type="transmembrane region" description="Helical" evidence="1">
    <location>
        <begin position="197"/>
        <end position="218"/>
    </location>
</feature>
<sequence>GRRLWRKTRVTMFRQGWDPGEQMVSGDKGRVDLHYYDGIGSEIDERKQKEGFSIKNLLDLRRQFRKFGKSRWSRQIESEKSLVSFRIGEFSSIFFQSLDLDGTILVLIKTESKDLVFLFYRLISSLSIYLCFSFEFYCQYVGFCFIARCCLKALWNKTGLLGVCFYCEIVYLGKNFLWFGDQWGKLCVAGSHKLTGLYGFFGNTLLSVLFTTHMLQLVSLNQMQCLSRYSVMTGVRWSLPWWNLELRRCCVRGSVIYLLPPVLYTYIYSFIRASKHEGIVCVLWSKDGTRKTMWPVSSKVDEVLNNFLNFMVLLRIMGHEGHILEGDLRWSGHGTLNEYAGEQVTLCVSYSQTLLMFGTCLRVGERDITVSKALGFDSVGSTGYHYTRVFSSYEHNQGFLILPLFLKDAYSISLRGSVMESNGYWKEKIFPLYRMYGQLLYDCMDIMRIGRQVQVLTVKHKYKSLMGMELLEEIICLLTIIWWWLRFQGSFKPNLRSSSEPNRRLYNEST</sequence>
<feature type="transmembrane region" description="Helical" evidence="1">
    <location>
        <begin position="118"/>
        <end position="146"/>
    </location>
</feature>
<evidence type="ECO:0000313" key="2">
    <source>
        <dbReference type="EMBL" id="CAF2110648.1"/>
    </source>
</evidence>
<dbReference type="Proteomes" id="UP001295469">
    <property type="component" value="Chromosome C08"/>
</dbReference>
<evidence type="ECO:0000256" key="1">
    <source>
        <dbReference type="SAM" id="Phobius"/>
    </source>
</evidence>
<feature type="non-terminal residue" evidence="2">
    <location>
        <position position="1"/>
    </location>
</feature>
<gene>
    <name evidence="2" type="ORF">DARMORV10_C08P24850.1</name>
</gene>
<protein>
    <submittedName>
        <fullName evidence="2">(rape) hypothetical protein</fullName>
    </submittedName>
</protein>
<reference evidence="2" key="1">
    <citation type="submission" date="2021-01" db="EMBL/GenBank/DDBJ databases">
        <authorList>
            <consortium name="Genoscope - CEA"/>
            <person name="William W."/>
        </authorList>
    </citation>
    <scope>NUCLEOTIDE SEQUENCE</scope>
</reference>
<feature type="transmembrane region" description="Helical" evidence="1">
    <location>
        <begin position="158"/>
        <end position="177"/>
    </location>
</feature>
<dbReference type="EMBL" id="HG994372">
    <property type="protein sequence ID" value="CAF2110648.1"/>
    <property type="molecule type" value="Genomic_DNA"/>
</dbReference>
<organism evidence="2">
    <name type="scientific">Brassica napus</name>
    <name type="common">Rape</name>
    <dbReference type="NCBI Taxonomy" id="3708"/>
    <lineage>
        <taxon>Eukaryota</taxon>
        <taxon>Viridiplantae</taxon>
        <taxon>Streptophyta</taxon>
        <taxon>Embryophyta</taxon>
        <taxon>Tracheophyta</taxon>
        <taxon>Spermatophyta</taxon>
        <taxon>Magnoliopsida</taxon>
        <taxon>eudicotyledons</taxon>
        <taxon>Gunneridae</taxon>
        <taxon>Pentapetalae</taxon>
        <taxon>rosids</taxon>
        <taxon>malvids</taxon>
        <taxon>Brassicales</taxon>
        <taxon>Brassicaceae</taxon>
        <taxon>Brassiceae</taxon>
        <taxon>Brassica</taxon>
    </lineage>
</organism>
<keyword evidence="1" id="KW-0812">Transmembrane</keyword>
<proteinExistence type="predicted"/>
<keyword evidence="1" id="KW-0472">Membrane</keyword>
<name>A0A816UP34_BRANA</name>
<dbReference type="AlphaFoldDB" id="A0A816UP34"/>
<accession>A0A816UP34</accession>
<keyword evidence="1" id="KW-1133">Transmembrane helix</keyword>